<organism evidence="2 3">
    <name type="scientific">Anaerobacillus alkalilacustris</name>
    <dbReference type="NCBI Taxonomy" id="393763"/>
    <lineage>
        <taxon>Bacteria</taxon>
        <taxon>Bacillati</taxon>
        <taxon>Bacillota</taxon>
        <taxon>Bacilli</taxon>
        <taxon>Bacillales</taxon>
        <taxon>Bacillaceae</taxon>
        <taxon>Anaerobacillus</taxon>
    </lineage>
</organism>
<evidence type="ECO:0000313" key="2">
    <source>
        <dbReference type="EMBL" id="OIJ16630.1"/>
    </source>
</evidence>
<protein>
    <recommendedName>
        <fullName evidence="4">YrhC-like protein</fullName>
    </recommendedName>
</protein>
<feature type="transmembrane region" description="Helical" evidence="1">
    <location>
        <begin position="21"/>
        <end position="39"/>
    </location>
</feature>
<proteinExistence type="predicted"/>
<keyword evidence="1" id="KW-1133">Transmembrane helix</keyword>
<reference evidence="2 3" key="1">
    <citation type="submission" date="2016-10" db="EMBL/GenBank/DDBJ databases">
        <title>Draft genome sequences of four alkaliphilic bacteria belonging to the Anaerobacillus genus.</title>
        <authorList>
            <person name="Bassil N.M."/>
            <person name="Lloyd J.R."/>
        </authorList>
    </citation>
    <scope>NUCLEOTIDE SEQUENCE [LARGE SCALE GENOMIC DNA]</scope>
    <source>
        <strain evidence="2 3">DSM 18345</strain>
    </source>
</reference>
<keyword evidence="1" id="KW-0472">Membrane</keyword>
<evidence type="ECO:0000313" key="3">
    <source>
        <dbReference type="Proteomes" id="UP000179524"/>
    </source>
</evidence>
<dbReference type="AlphaFoldDB" id="A0A1S2LWS4"/>
<dbReference type="Pfam" id="PF14143">
    <property type="entry name" value="YrhC"/>
    <property type="match status" value="1"/>
</dbReference>
<evidence type="ECO:0008006" key="4">
    <source>
        <dbReference type="Google" id="ProtNLM"/>
    </source>
</evidence>
<evidence type="ECO:0000256" key="1">
    <source>
        <dbReference type="SAM" id="Phobius"/>
    </source>
</evidence>
<dbReference type="EMBL" id="MLQR01000004">
    <property type="protein sequence ID" value="OIJ16630.1"/>
    <property type="molecule type" value="Genomic_DNA"/>
</dbReference>
<comment type="caution">
    <text evidence="2">The sequence shown here is derived from an EMBL/GenBank/DDBJ whole genome shotgun (WGS) entry which is preliminary data.</text>
</comment>
<gene>
    <name evidence="2" type="ORF">BKP37_05190</name>
</gene>
<sequence length="81" mass="9343">MDNDNNHIKLLKDKVTDYKRFAFILLALTTFMFVGLLVPNEDATQIQHILLIGLSICAILCAALFHRKAMKFQEQLYSDEQ</sequence>
<feature type="transmembrane region" description="Helical" evidence="1">
    <location>
        <begin position="45"/>
        <end position="65"/>
    </location>
</feature>
<name>A0A1S2LWS4_9BACI</name>
<dbReference type="Proteomes" id="UP000179524">
    <property type="component" value="Unassembled WGS sequence"/>
</dbReference>
<keyword evidence="1" id="KW-0812">Transmembrane</keyword>
<keyword evidence="3" id="KW-1185">Reference proteome</keyword>
<dbReference type="InterPro" id="IPR025418">
    <property type="entry name" value="YrhC-like"/>
</dbReference>
<accession>A0A1S2LWS4</accession>